<dbReference type="Pfam" id="PF12697">
    <property type="entry name" value="Abhydrolase_6"/>
    <property type="match status" value="1"/>
</dbReference>
<feature type="domain" description="AB hydrolase-1" evidence="2">
    <location>
        <begin position="108"/>
        <end position="365"/>
    </location>
</feature>
<dbReference type="InterPro" id="IPR000073">
    <property type="entry name" value="AB_hydrolase_1"/>
</dbReference>
<dbReference type="Proteomes" id="UP000076798">
    <property type="component" value="Unassembled WGS sequence"/>
</dbReference>
<keyword evidence="1" id="KW-0732">Signal</keyword>
<dbReference type="SUPFAM" id="SSF53474">
    <property type="entry name" value="alpha/beta-Hydrolases"/>
    <property type="match status" value="1"/>
</dbReference>
<dbReference type="Gene3D" id="3.40.50.1820">
    <property type="entry name" value="alpha/beta hydrolase"/>
    <property type="match status" value="1"/>
</dbReference>
<dbReference type="InterPro" id="IPR029058">
    <property type="entry name" value="AB_hydrolase_fold"/>
</dbReference>
<reference evidence="3 4" key="1">
    <citation type="journal article" date="2016" name="Mol. Biol. Evol.">
        <title>Comparative Genomics of Early-Diverging Mushroom-Forming Fungi Provides Insights into the Origins of Lignocellulose Decay Capabilities.</title>
        <authorList>
            <person name="Nagy L.G."/>
            <person name="Riley R."/>
            <person name="Tritt A."/>
            <person name="Adam C."/>
            <person name="Daum C."/>
            <person name="Floudas D."/>
            <person name="Sun H."/>
            <person name="Yadav J.S."/>
            <person name="Pangilinan J."/>
            <person name="Larsson K.H."/>
            <person name="Matsuura K."/>
            <person name="Barry K."/>
            <person name="Labutti K."/>
            <person name="Kuo R."/>
            <person name="Ohm R.A."/>
            <person name="Bhattacharya S.S."/>
            <person name="Shirouzu T."/>
            <person name="Yoshinaga Y."/>
            <person name="Martin F.M."/>
            <person name="Grigoriev I.V."/>
            <person name="Hibbett D.S."/>
        </authorList>
    </citation>
    <scope>NUCLEOTIDE SEQUENCE [LARGE SCALE GENOMIC DNA]</scope>
    <source>
        <strain evidence="3 4">HHB10207 ss-3</strain>
    </source>
</reference>
<protein>
    <recommendedName>
        <fullName evidence="2">AB hydrolase-1 domain-containing protein</fullName>
    </recommendedName>
</protein>
<evidence type="ECO:0000259" key="2">
    <source>
        <dbReference type="Pfam" id="PF12697"/>
    </source>
</evidence>
<feature type="chain" id="PRO_5007871144" description="AB hydrolase-1 domain-containing protein" evidence="1">
    <location>
        <begin position="26"/>
        <end position="395"/>
    </location>
</feature>
<evidence type="ECO:0000313" key="3">
    <source>
        <dbReference type="EMBL" id="KZT36202.1"/>
    </source>
</evidence>
<organism evidence="3 4">
    <name type="scientific">Sistotremastrum suecicum HHB10207 ss-3</name>
    <dbReference type="NCBI Taxonomy" id="1314776"/>
    <lineage>
        <taxon>Eukaryota</taxon>
        <taxon>Fungi</taxon>
        <taxon>Dikarya</taxon>
        <taxon>Basidiomycota</taxon>
        <taxon>Agaricomycotina</taxon>
        <taxon>Agaricomycetes</taxon>
        <taxon>Sistotremastrales</taxon>
        <taxon>Sistotremastraceae</taxon>
        <taxon>Sistotremastrum</taxon>
    </lineage>
</organism>
<dbReference type="EMBL" id="KV428114">
    <property type="protein sequence ID" value="KZT36202.1"/>
    <property type="molecule type" value="Genomic_DNA"/>
</dbReference>
<evidence type="ECO:0000313" key="4">
    <source>
        <dbReference type="Proteomes" id="UP000076798"/>
    </source>
</evidence>
<name>A0A166BBY5_9AGAM</name>
<accession>A0A166BBY5</accession>
<keyword evidence="4" id="KW-1185">Reference proteome</keyword>
<dbReference type="OrthoDB" id="1743579at2759"/>
<evidence type="ECO:0000256" key="1">
    <source>
        <dbReference type="SAM" id="SignalP"/>
    </source>
</evidence>
<sequence>MKSSFAFSSLSFFVLALGSVARVNGELNCSSIFVPVQVQVEAPFINLTVPVNQSEVTNLIQQFLTVTSNIAGKSIVGTQNISAHYEIFGKLCTPHGVLPNGTLEIATHGVGFSNFYWDLGGDDSPNNYAASAVAAGHSIFYYDRLGTGNSSKPDGIQEVQLGVEVEVAHGVVEYFKNGNAGISFGRIIGVGHSVGSLVTLGVTQTHPTDFEDVVLTGLAINNTLAVLLSVSSIGSQIAAQEFPERFGDLPNSYLALEGLSNLQVIMVQFPFFNQSLIEFSFQNTATFTIGELVSLLLVENVKADKFTGRVLVLTGASDLPFCGGDCSQTVGDTSVTLVEAVQIFYPAASNFTTFVPANTGHAINLQDSAPESYAFIENWIGSANDDTVIGVSLVV</sequence>
<proteinExistence type="predicted"/>
<gene>
    <name evidence="3" type="ORF">SISSUDRAFT_87903</name>
</gene>
<dbReference type="AlphaFoldDB" id="A0A166BBY5"/>
<feature type="signal peptide" evidence="1">
    <location>
        <begin position="1"/>
        <end position="25"/>
    </location>
</feature>